<feature type="non-terminal residue" evidence="1">
    <location>
        <position position="1"/>
    </location>
</feature>
<dbReference type="EMBL" id="ASPP01035104">
    <property type="protein sequence ID" value="ETO02696.1"/>
    <property type="molecule type" value="Genomic_DNA"/>
</dbReference>
<evidence type="ECO:0000313" key="1">
    <source>
        <dbReference type="EMBL" id="ETO02696.1"/>
    </source>
</evidence>
<proteinExistence type="predicted"/>
<dbReference type="Proteomes" id="UP000023152">
    <property type="component" value="Unassembled WGS sequence"/>
</dbReference>
<gene>
    <name evidence="1" type="ORF">RFI_34717</name>
</gene>
<protein>
    <submittedName>
        <fullName evidence="1">Uncharacterized protein</fullName>
    </submittedName>
</protein>
<keyword evidence="2" id="KW-1185">Reference proteome</keyword>
<sequence>WFEVISYIFEQYQGNLPSVINEMLLKDIRSYLNKKHSKWDLFFLTPCLNYLSLSPTNNTSVIKLSDRFEKSECSEWKGDDLDKKLISVLKTDLRIRKLNVIAPKYSEEYIIDLLIVQKDRKLSQSILECLFSQDKNVWNHVCSNRAEKCWEVMFIVFQADFEQWRKHLEKLNTLGVFEGGGTSSSFLNQFQTDTEFIKLVKSSENFLAFLAFMQQQKMM</sequence>
<reference evidence="1 2" key="1">
    <citation type="journal article" date="2013" name="Curr. Biol.">
        <title>The Genome of the Foraminiferan Reticulomyxa filosa.</title>
        <authorList>
            <person name="Glockner G."/>
            <person name="Hulsmann N."/>
            <person name="Schleicher M."/>
            <person name="Noegel A.A."/>
            <person name="Eichinger L."/>
            <person name="Gallinger C."/>
            <person name="Pawlowski J."/>
            <person name="Sierra R."/>
            <person name="Euteneuer U."/>
            <person name="Pillet L."/>
            <person name="Moustafa A."/>
            <person name="Platzer M."/>
            <person name="Groth M."/>
            <person name="Szafranski K."/>
            <person name="Schliwa M."/>
        </authorList>
    </citation>
    <scope>NUCLEOTIDE SEQUENCE [LARGE SCALE GENOMIC DNA]</scope>
</reference>
<accession>X6LMT0</accession>
<dbReference type="AlphaFoldDB" id="X6LMT0"/>
<name>X6LMT0_RETFI</name>
<evidence type="ECO:0000313" key="2">
    <source>
        <dbReference type="Proteomes" id="UP000023152"/>
    </source>
</evidence>
<comment type="caution">
    <text evidence="1">The sequence shown here is derived from an EMBL/GenBank/DDBJ whole genome shotgun (WGS) entry which is preliminary data.</text>
</comment>
<organism evidence="1 2">
    <name type="scientific">Reticulomyxa filosa</name>
    <dbReference type="NCBI Taxonomy" id="46433"/>
    <lineage>
        <taxon>Eukaryota</taxon>
        <taxon>Sar</taxon>
        <taxon>Rhizaria</taxon>
        <taxon>Retaria</taxon>
        <taxon>Foraminifera</taxon>
        <taxon>Monothalamids</taxon>
        <taxon>Reticulomyxidae</taxon>
        <taxon>Reticulomyxa</taxon>
    </lineage>
</organism>